<sequence>MELHMLASEDLVIVIGSIDLGNKTLMLHETQEAKHKVMEWSHICSPRKTWLSSPVASIWGIRQECCMRLRERNTRSWSGVTHARLGRLGYRYR</sequence>
<evidence type="ECO:0000313" key="2">
    <source>
        <dbReference type="Proteomes" id="UP000499080"/>
    </source>
</evidence>
<dbReference type="Proteomes" id="UP000499080">
    <property type="component" value="Unassembled WGS sequence"/>
</dbReference>
<dbReference type="EMBL" id="BGPR01027574">
    <property type="protein sequence ID" value="GBN98163.1"/>
    <property type="molecule type" value="Genomic_DNA"/>
</dbReference>
<dbReference type="AlphaFoldDB" id="A0A4Y2TEE4"/>
<accession>A0A4Y2TEE4</accession>
<comment type="caution">
    <text evidence="1">The sequence shown here is derived from an EMBL/GenBank/DDBJ whole genome shotgun (WGS) entry which is preliminary data.</text>
</comment>
<organism evidence="1 2">
    <name type="scientific">Araneus ventricosus</name>
    <name type="common">Orbweaver spider</name>
    <name type="synonym">Epeira ventricosa</name>
    <dbReference type="NCBI Taxonomy" id="182803"/>
    <lineage>
        <taxon>Eukaryota</taxon>
        <taxon>Metazoa</taxon>
        <taxon>Ecdysozoa</taxon>
        <taxon>Arthropoda</taxon>
        <taxon>Chelicerata</taxon>
        <taxon>Arachnida</taxon>
        <taxon>Araneae</taxon>
        <taxon>Araneomorphae</taxon>
        <taxon>Entelegynae</taxon>
        <taxon>Araneoidea</taxon>
        <taxon>Araneidae</taxon>
        <taxon>Araneus</taxon>
    </lineage>
</organism>
<proteinExistence type="predicted"/>
<keyword evidence="2" id="KW-1185">Reference proteome</keyword>
<name>A0A4Y2TEE4_ARAVE</name>
<protein>
    <submittedName>
        <fullName evidence="1">Uncharacterized protein</fullName>
    </submittedName>
</protein>
<evidence type="ECO:0000313" key="1">
    <source>
        <dbReference type="EMBL" id="GBN98163.1"/>
    </source>
</evidence>
<reference evidence="1 2" key="1">
    <citation type="journal article" date="2019" name="Sci. Rep.">
        <title>Orb-weaving spider Araneus ventricosus genome elucidates the spidroin gene catalogue.</title>
        <authorList>
            <person name="Kono N."/>
            <person name="Nakamura H."/>
            <person name="Ohtoshi R."/>
            <person name="Moran D.A.P."/>
            <person name="Shinohara A."/>
            <person name="Yoshida Y."/>
            <person name="Fujiwara M."/>
            <person name="Mori M."/>
            <person name="Tomita M."/>
            <person name="Arakawa K."/>
        </authorList>
    </citation>
    <scope>NUCLEOTIDE SEQUENCE [LARGE SCALE GENOMIC DNA]</scope>
</reference>
<gene>
    <name evidence="1" type="ORF">AVEN_128728_1</name>
</gene>